<proteinExistence type="predicted"/>
<reference evidence="1 2" key="1">
    <citation type="submission" date="2017-01" db="EMBL/GenBank/DDBJ databases">
        <title>First insights into the biology of 'candidatus Vampirococcus archaeovorus'.</title>
        <authorList>
            <person name="Kizina J."/>
            <person name="Jordan S."/>
            <person name="Stueber K."/>
            <person name="Reinhardt R."/>
            <person name="Harder J."/>
        </authorList>
    </citation>
    <scope>NUCLEOTIDE SEQUENCE [LARGE SCALE GENOMIC DNA]</scope>
    <source>
        <strain evidence="1 2">LiM</strain>
    </source>
</reference>
<dbReference type="RefSeq" id="WP_128699109.1">
    <property type="nucleotide sequence ID" value="NZ_CP019384.1"/>
</dbReference>
<accession>A0A410P2Z8</accession>
<organism evidence="1 2">
    <name type="scientific">Velamenicoccus archaeovorus</name>
    <dbReference type="NCBI Taxonomy" id="1930593"/>
    <lineage>
        <taxon>Bacteria</taxon>
        <taxon>Pseudomonadati</taxon>
        <taxon>Candidatus Omnitrophota</taxon>
        <taxon>Candidatus Velamenicoccus</taxon>
    </lineage>
</organism>
<dbReference type="AlphaFoldDB" id="A0A410P2Z8"/>
<dbReference type="Proteomes" id="UP000287243">
    <property type="component" value="Chromosome"/>
</dbReference>
<name>A0A410P2Z8_VELA1</name>
<gene>
    <name evidence="1" type="ORF">BU251_01365</name>
</gene>
<evidence type="ECO:0008006" key="3">
    <source>
        <dbReference type="Google" id="ProtNLM"/>
    </source>
</evidence>
<dbReference type="OrthoDB" id="9810122at2"/>
<dbReference type="KEGG" id="vai:BU251_01365"/>
<protein>
    <recommendedName>
        <fullName evidence="3">Methyltransferase FkbM domain-containing protein</fullName>
    </recommendedName>
</protein>
<evidence type="ECO:0000313" key="2">
    <source>
        <dbReference type="Proteomes" id="UP000287243"/>
    </source>
</evidence>
<dbReference type="EMBL" id="CP019384">
    <property type="protein sequence ID" value="QAT16471.1"/>
    <property type="molecule type" value="Genomic_DNA"/>
</dbReference>
<evidence type="ECO:0000313" key="1">
    <source>
        <dbReference type="EMBL" id="QAT16471.1"/>
    </source>
</evidence>
<sequence>MFKNLKKAARELEEIRALSGLMANLQTETYIRQFLYNNPKYQDAKRLTRYEHKGFSQHGEDGIIEEIFRRIKTTSQFFVEFGCGKHGTENNSLLLLLKGWQGIWMEYKPVYVERIKSKFKPLIDKGKLSVWRACITSENINEVFAECQVPREFDLLSIDIDGNDYWVWQALTGFSPRVVIMEYNAIFPPSMPWVMKENLKHKWDGTSHFGASLKSLELLGARKGYKLVGCDFGGGNAFFVREDLAGDLFLAPFTAENHYEPPRYFLARQQGHPRNFGDFEIK</sequence>
<keyword evidence="2" id="KW-1185">Reference proteome</keyword>